<dbReference type="EMBL" id="CP049887">
    <property type="protein sequence ID" value="QIL48715.1"/>
    <property type="molecule type" value="Genomic_DNA"/>
</dbReference>
<dbReference type="RefSeq" id="WP_166034851.1">
    <property type="nucleotide sequence ID" value="NZ_CP049887.1"/>
</dbReference>
<evidence type="ECO:0000256" key="1">
    <source>
        <dbReference type="SAM" id="MobiDB-lite"/>
    </source>
</evidence>
<feature type="compositionally biased region" description="Basic residues" evidence="1">
    <location>
        <begin position="377"/>
        <end position="387"/>
    </location>
</feature>
<keyword evidence="4" id="KW-1185">Reference proteome</keyword>
<keyword evidence="2" id="KW-1133">Transmembrane helix</keyword>
<evidence type="ECO:0000313" key="4">
    <source>
        <dbReference type="Proteomes" id="UP000501747"/>
    </source>
</evidence>
<evidence type="ECO:0008006" key="5">
    <source>
        <dbReference type="Google" id="ProtNLM"/>
    </source>
</evidence>
<sequence>MDIYEILGITKDASIDEIRGAYSAKLKTIDMSKNIEDYQNLRAAYNEALKIINNRCYEPTSSTSSTVVTPEIEKDIKPTETVNKPEISTPKVEESPSEELPIKEEKKMAIENLANVIQTKKETISQPEPVKEIEPIKDQPKQNSQPTTNEKAHFIQELTPFLAEKTYFNDSEGWHNLIKKFLSSGEDKVVLTTIKIFLLKNYMLLDDRTRHEIINLCDLTESSFNSTEDIITFREHISPSNHLDYDCYAFMPVGIREEYFKLRYELHRSIQVEDVPFILSEGKMKQIHDYPYKDEDLLYLLSVSALLNQTRLTAKDAKLYLSKIQSDKYHHDLAHLQKYAQFLDNNHQIMISNSEIIGLTWVSDGVKEQLMNQVRQIKQHNKPKRPVKNGVPYQPNKGSQQPNKLNIWKIIAILIVVLITSLFLVTIMSPRESGYNFEDEFETMMNHDDDGDDDDELSYLVDSRTHNIKLNYDVYNNLFEEGHVLSNSKEAFTKDALADFVKIKKEKADILSDFDSMDAYSNAYEAHYLTEDNQVITFVSFTENEDFNLKVTANEKNEITKIESLEANDMPENKSFGTMDAATFFFGNISMRFQRFDQYKKDLEMSYSQYLTDDVYDTLDDIDQETFDFLNTFSFSRPYLIKVKDKNVLVFKDYNENLLVLDLDEDYKISNIYGEHFEELPKDYQEAIKKIKFNTNTVNPWAITIGYPV</sequence>
<organism evidence="3 4">
    <name type="scientific">Vagococcus hydrophili</name>
    <dbReference type="NCBI Taxonomy" id="2714947"/>
    <lineage>
        <taxon>Bacteria</taxon>
        <taxon>Bacillati</taxon>
        <taxon>Bacillota</taxon>
        <taxon>Bacilli</taxon>
        <taxon>Lactobacillales</taxon>
        <taxon>Enterococcaceae</taxon>
        <taxon>Vagococcus</taxon>
    </lineage>
</organism>
<dbReference type="AlphaFoldDB" id="A0A6G8AUV0"/>
<gene>
    <name evidence="3" type="ORF">G7082_09455</name>
</gene>
<evidence type="ECO:0000256" key="2">
    <source>
        <dbReference type="SAM" id="Phobius"/>
    </source>
</evidence>
<dbReference type="Proteomes" id="UP000501747">
    <property type="component" value="Chromosome"/>
</dbReference>
<proteinExistence type="predicted"/>
<accession>A0A6G8AUV0</accession>
<protein>
    <recommendedName>
        <fullName evidence="5">J domain-containing protein</fullName>
    </recommendedName>
</protein>
<reference evidence="3 4" key="1">
    <citation type="submission" date="2020-03" db="EMBL/GenBank/DDBJ databases">
        <title>Vagococcus sp. nov., isolated from beetles.</title>
        <authorList>
            <person name="Hyun D.-W."/>
            <person name="Bae J.-W."/>
        </authorList>
    </citation>
    <scope>NUCLEOTIDE SEQUENCE [LARGE SCALE GENOMIC DNA]</scope>
    <source>
        <strain evidence="3 4">HDW17B</strain>
    </source>
</reference>
<feature type="region of interest" description="Disordered" evidence="1">
    <location>
        <begin position="377"/>
        <end position="399"/>
    </location>
</feature>
<keyword evidence="2" id="KW-0812">Transmembrane</keyword>
<feature type="compositionally biased region" description="Basic and acidic residues" evidence="1">
    <location>
        <begin position="120"/>
        <end position="140"/>
    </location>
</feature>
<feature type="region of interest" description="Disordered" evidence="1">
    <location>
        <begin position="120"/>
        <end position="149"/>
    </location>
</feature>
<keyword evidence="2" id="KW-0472">Membrane</keyword>
<feature type="transmembrane region" description="Helical" evidence="2">
    <location>
        <begin position="407"/>
        <end position="427"/>
    </location>
</feature>
<evidence type="ECO:0000313" key="3">
    <source>
        <dbReference type="EMBL" id="QIL48715.1"/>
    </source>
</evidence>
<name>A0A6G8AUV0_9ENTE</name>
<dbReference type="KEGG" id="vhy:G7082_09455"/>